<name>A0A127V843_9SPHI</name>
<dbReference type="Proteomes" id="UP000071561">
    <property type="component" value="Chromosome"/>
</dbReference>
<evidence type="ECO:0000313" key="1">
    <source>
        <dbReference type="EMBL" id="AMP97483.1"/>
    </source>
</evidence>
<dbReference type="InterPro" id="IPR008969">
    <property type="entry name" value="CarboxyPept-like_regulatory"/>
</dbReference>
<dbReference type="EMBL" id="CP014504">
    <property type="protein sequence ID" value="AMP97483.1"/>
    <property type="molecule type" value="Genomic_DNA"/>
</dbReference>
<keyword evidence="2" id="KW-1185">Reference proteome</keyword>
<dbReference type="SUPFAM" id="SSF49464">
    <property type="entry name" value="Carboxypeptidase regulatory domain-like"/>
    <property type="match status" value="1"/>
</dbReference>
<sequence>MKILINVAAIFTLIILNSSCSTNQGLIKSKEGAYEIIINKSSSDNDPVISGHVYEFGTKDPVLAAFVWNDKHYDVKTQVDLKGRFRYTTKPGKYKTHASFVGFRPSLTKSFVASKGDTVYIDFYLKLDTSGFPDPVIKARKSQKK</sequence>
<dbReference type="Gene3D" id="2.60.40.1120">
    <property type="entry name" value="Carboxypeptidase-like, regulatory domain"/>
    <property type="match status" value="1"/>
</dbReference>
<dbReference type="KEGG" id="pcm:AY601_0528"/>
<evidence type="ECO:0000313" key="2">
    <source>
        <dbReference type="Proteomes" id="UP000071561"/>
    </source>
</evidence>
<gene>
    <name evidence="1" type="ORF">AY601_0528</name>
</gene>
<reference evidence="1 2" key="1">
    <citation type="submission" date="2016-03" db="EMBL/GenBank/DDBJ databases">
        <title>Complete genome sequence of Pedobacter cryoconitis PAMC 27485.</title>
        <authorList>
            <person name="Lee J."/>
            <person name="Kim O.-S."/>
        </authorList>
    </citation>
    <scope>NUCLEOTIDE SEQUENCE [LARGE SCALE GENOMIC DNA]</scope>
    <source>
        <strain evidence="1 2">PAMC 27485</strain>
    </source>
</reference>
<dbReference type="PATRIC" id="fig|188932.3.peg.539"/>
<accession>A0A127V843</accession>
<dbReference type="OrthoDB" id="9812892at2"/>
<dbReference type="AlphaFoldDB" id="A0A127V843"/>
<dbReference type="RefSeq" id="WP_068396014.1">
    <property type="nucleotide sequence ID" value="NZ_CP014504.1"/>
</dbReference>
<organism evidence="1 2">
    <name type="scientific">Pedobacter cryoconitis</name>
    <dbReference type="NCBI Taxonomy" id="188932"/>
    <lineage>
        <taxon>Bacteria</taxon>
        <taxon>Pseudomonadati</taxon>
        <taxon>Bacteroidota</taxon>
        <taxon>Sphingobacteriia</taxon>
        <taxon>Sphingobacteriales</taxon>
        <taxon>Sphingobacteriaceae</taxon>
        <taxon>Pedobacter</taxon>
    </lineage>
</organism>
<proteinExistence type="predicted"/>
<protein>
    <submittedName>
        <fullName evidence="1">Uncharacterized protein</fullName>
    </submittedName>
</protein>